<dbReference type="SUPFAM" id="SSF52091">
    <property type="entry name" value="SpoIIaa-like"/>
    <property type="match status" value="1"/>
</dbReference>
<dbReference type="InterPro" id="IPR036513">
    <property type="entry name" value="STAS_dom_sf"/>
</dbReference>
<dbReference type="AlphaFoldDB" id="A0A6N7PR40"/>
<protein>
    <recommendedName>
        <fullName evidence="3">STAS/SEC14 domain-containing protein</fullName>
    </recommendedName>
</protein>
<comment type="caution">
    <text evidence="1">The sequence shown here is derived from an EMBL/GenBank/DDBJ whole genome shotgun (WGS) entry which is preliminary data.</text>
</comment>
<evidence type="ECO:0008006" key="3">
    <source>
        <dbReference type="Google" id="ProtNLM"/>
    </source>
</evidence>
<reference evidence="1 2" key="1">
    <citation type="submission" date="2019-10" db="EMBL/GenBank/DDBJ databases">
        <title>A soil myxobacterium in the family Polyangiaceae.</title>
        <authorList>
            <person name="Li Y."/>
            <person name="Wang J."/>
        </authorList>
    </citation>
    <scope>NUCLEOTIDE SEQUENCE [LARGE SCALE GENOMIC DNA]</scope>
    <source>
        <strain evidence="1 2">DSM 14734</strain>
    </source>
</reference>
<proteinExistence type="predicted"/>
<evidence type="ECO:0000313" key="2">
    <source>
        <dbReference type="Proteomes" id="UP000440224"/>
    </source>
</evidence>
<gene>
    <name evidence="1" type="ORF">GF068_21390</name>
</gene>
<accession>A0A6N7PR40</accession>
<name>A0A6N7PR40_9BACT</name>
<sequence>MPDPRALDPAQASLDAPIDVVPDVAWFEPPDVFVFRTARALDAGEAERIAAFVKGVAPRVGGLFSVSDASGGVVYDSMRTVLEFNRQWDRGVFRASAVVGASYRMRTFAEALKRAASFLKFEIAKSPLRYFDDHAAARAWFDELRRSSP</sequence>
<dbReference type="Proteomes" id="UP000440224">
    <property type="component" value="Unassembled WGS sequence"/>
</dbReference>
<evidence type="ECO:0000313" key="1">
    <source>
        <dbReference type="EMBL" id="MRG94453.1"/>
    </source>
</evidence>
<dbReference type="RefSeq" id="WP_153821308.1">
    <property type="nucleotide sequence ID" value="NZ_WJIE01000006.1"/>
</dbReference>
<keyword evidence="2" id="KW-1185">Reference proteome</keyword>
<dbReference type="OrthoDB" id="5519210at2"/>
<organism evidence="1 2">
    <name type="scientific">Polyangium spumosum</name>
    <dbReference type="NCBI Taxonomy" id="889282"/>
    <lineage>
        <taxon>Bacteria</taxon>
        <taxon>Pseudomonadati</taxon>
        <taxon>Myxococcota</taxon>
        <taxon>Polyangia</taxon>
        <taxon>Polyangiales</taxon>
        <taxon>Polyangiaceae</taxon>
        <taxon>Polyangium</taxon>
    </lineage>
</organism>
<dbReference type="EMBL" id="WJIE01000006">
    <property type="protein sequence ID" value="MRG94453.1"/>
    <property type="molecule type" value="Genomic_DNA"/>
</dbReference>